<gene>
    <name evidence="2" type="ORF">E4U43_004789</name>
</gene>
<proteinExistence type="predicted"/>
<evidence type="ECO:0000313" key="3">
    <source>
        <dbReference type="Proteomes" id="UP000748025"/>
    </source>
</evidence>
<evidence type="ECO:0000313" key="2">
    <source>
        <dbReference type="EMBL" id="KAG5988291.1"/>
    </source>
</evidence>
<comment type="caution">
    <text evidence="2">The sequence shown here is derived from an EMBL/GenBank/DDBJ whole genome shotgun (WGS) entry which is preliminary data.</text>
</comment>
<dbReference type="Proteomes" id="UP000748025">
    <property type="component" value="Unassembled WGS sequence"/>
</dbReference>
<organism evidence="2 3">
    <name type="scientific">Claviceps pusilla</name>
    <dbReference type="NCBI Taxonomy" id="123648"/>
    <lineage>
        <taxon>Eukaryota</taxon>
        <taxon>Fungi</taxon>
        <taxon>Dikarya</taxon>
        <taxon>Ascomycota</taxon>
        <taxon>Pezizomycotina</taxon>
        <taxon>Sordariomycetes</taxon>
        <taxon>Hypocreomycetidae</taxon>
        <taxon>Hypocreales</taxon>
        <taxon>Clavicipitaceae</taxon>
        <taxon>Claviceps</taxon>
    </lineage>
</organism>
<name>A0A9P7STR2_9HYPO</name>
<evidence type="ECO:0000256" key="1">
    <source>
        <dbReference type="SAM" id="MobiDB-lite"/>
    </source>
</evidence>
<reference evidence="2" key="1">
    <citation type="journal article" date="2020" name="bioRxiv">
        <title>Whole genome comparisons of ergot fungi reveals the divergence and evolution of species within the genus Claviceps are the result of varying mechanisms driving genome evolution and host range expansion.</title>
        <authorList>
            <person name="Wyka S.A."/>
            <person name="Mondo S.J."/>
            <person name="Liu M."/>
            <person name="Dettman J."/>
            <person name="Nalam V."/>
            <person name="Broders K.D."/>
        </authorList>
    </citation>
    <scope>NUCLEOTIDE SEQUENCE</scope>
    <source>
        <strain evidence="2">CCC 602</strain>
    </source>
</reference>
<keyword evidence="3" id="KW-1185">Reference proteome</keyword>
<dbReference type="AlphaFoldDB" id="A0A9P7STR2"/>
<protein>
    <submittedName>
        <fullName evidence="2">Uncharacterized protein</fullName>
    </submittedName>
</protein>
<sequence length="69" mass="7863">MVLEVQVQNRHEKLYRTSKHKQKDQHKTMLYAFHIVHADMHAQLIAEATPASSATQRLARPSVDASPQS</sequence>
<accession>A0A9P7STR2</accession>
<feature type="region of interest" description="Disordered" evidence="1">
    <location>
        <begin position="50"/>
        <end position="69"/>
    </location>
</feature>
<dbReference type="EMBL" id="SRPW01003114">
    <property type="protein sequence ID" value="KAG5988291.1"/>
    <property type="molecule type" value="Genomic_DNA"/>
</dbReference>